<dbReference type="Pfam" id="PF00459">
    <property type="entry name" value="Inositol_P"/>
    <property type="match status" value="1"/>
</dbReference>
<dbReference type="InterPro" id="IPR000760">
    <property type="entry name" value="Inositol_monophosphatase-like"/>
</dbReference>
<evidence type="ECO:0000256" key="1">
    <source>
        <dbReference type="PIRSR" id="PIRSR600760-2"/>
    </source>
</evidence>
<evidence type="ECO:0008006" key="4">
    <source>
        <dbReference type="Google" id="ProtNLM"/>
    </source>
</evidence>
<dbReference type="EMBL" id="PFAK01000051">
    <property type="protein sequence ID" value="PIR96050.1"/>
    <property type="molecule type" value="Genomic_DNA"/>
</dbReference>
<dbReference type="PRINTS" id="PR00377">
    <property type="entry name" value="IMPHPHTASES"/>
</dbReference>
<comment type="cofactor">
    <cofactor evidence="1">
        <name>Mg(2+)</name>
        <dbReference type="ChEBI" id="CHEBI:18420"/>
    </cofactor>
</comment>
<dbReference type="GO" id="GO:0046872">
    <property type="term" value="F:metal ion binding"/>
    <property type="evidence" value="ECO:0007669"/>
    <property type="project" value="UniProtKB-KW"/>
</dbReference>
<proteinExistence type="predicted"/>
<dbReference type="Gene3D" id="3.30.540.10">
    <property type="entry name" value="Fructose-1,6-Bisphosphatase, subunit A, domain 1"/>
    <property type="match status" value="1"/>
</dbReference>
<feature type="binding site" evidence="1">
    <location>
        <position position="86"/>
    </location>
    <ligand>
        <name>Mg(2+)</name>
        <dbReference type="ChEBI" id="CHEBI:18420"/>
        <label>1</label>
        <note>catalytic</note>
    </ligand>
</feature>
<dbReference type="GO" id="GO:0008934">
    <property type="term" value="F:inositol monophosphate 1-phosphatase activity"/>
    <property type="evidence" value="ECO:0007669"/>
    <property type="project" value="TreeGrafter"/>
</dbReference>
<dbReference type="PANTHER" id="PTHR20854:SF4">
    <property type="entry name" value="INOSITOL-1-MONOPHOSPHATASE-RELATED"/>
    <property type="match status" value="1"/>
</dbReference>
<dbReference type="Gene3D" id="3.40.190.80">
    <property type="match status" value="1"/>
</dbReference>
<dbReference type="GO" id="GO:0007165">
    <property type="term" value="P:signal transduction"/>
    <property type="evidence" value="ECO:0007669"/>
    <property type="project" value="TreeGrafter"/>
</dbReference>
<dbReference type="AlphaFoldDB" id="A0A2H0VCM9"/>
<evidence type="ECO:0000313" key="3">
    <source>
        <dbReference type="Proteomes" id="UP000230922"/>
    </source>
</evidence>
<gene>
    <name evidence="2" type="ORF">COT92_03185</name>
</gene>
<name>A0A2H0VCM9_9BACT</name>
<feature type="binding site" evidence="1">
    <location>
        <position position="200"/>
    </location>
    <ligand>
        <name>Mg(2+)</name>
        <dbReference type="ChEBI" id="CHEBI:18420"/>
        <label>1</label>
        <note>catalytic</note>
    </ligand>
</feature>
<keyword evidence="1" id="KW-0479">Metal-binding</keyword>
<sequence length="261" mass="29274">MMKLKYQKFLIQIAKDAGKIIKKNFAGGMTKNWKGEDTPVTKTDIAVNKLVIKKIKKYFPGQDILGEEESHLVNKSDYVWVCDLVDGTIPFSHAIPTCVFSLALVYKGKPVAGVVYDPFMDRMFYAEKNKGAYLNGKKIHVSGQGLNNGLVDWESSSCWLVEKAYPRTLVCRLDSFVYGGMLVAAGELVAAFYPWKYAHDGATLKVIVEEAGGLVTDMYGKEQRYDGKLKGCLVSNKVVHKNLLKVSRRVAAWKKKEKTKF</sequence>
<protein>
    <recommendedName>
        <fullName evidence="4">Inositol monophosphatase</fullName>
    </recommendedName>
</protein>
<reference evidence="3" key="1">
    <citation type="submission" date="2017-09" db="EMBL/GenBank/DDBJ databases">
        <title>Depth-based differentiation of microbial function through sediment-hosted aquifers and enrichment of novel symbionts in the deep terrestrial subsurface.</title>
        <authorList>
            <person name="Probst A.J."/>
            <person name="Ladd B."/>
            <person name="Jarett J.K."/>
            <person name="Geller-Mcgrath D.E."/>
            <person name="Sieber C.M.K."/>
            <person name="Emerson J.B."/>
            <person name="Anantharaman K."/>
            <person name="Thomas B.C."/>
            <person name="Malmstrom R."/>
            <person name="Stieglmeier M."/>
            <person name="Klingl A."/>
            <person name="Woyke T."/>
            <person name="Ryan C.M."/>
            <person name="Banfield J.F."/>
        </authorList>
    </citation>
    <scope>NUCLEOTIDE SEQUENCE [LARGE SCALE GENOMIC DNA]</scope>
</reference>
<keyword evidence="1" id="KW-0460">Magnesium</keyword>
<accession>A0A2H0VCM9</accession>
<dbReference type="PANTHER" id="PTHR20854">
    <property type="entry name" value="INOSITOL MONOPHOSPHATASE"/>
    <property type="match status" value="1"/>
</dbReference>
<feature type="binding site" evidence="1">
    <location>
        <position position="83"/>
    </location>
    <ligand>
        <name>Mg(2+)</name>
        <dbReference type="ChEBI" id="CHEBI:18420"/>
        <label>1</label>
        <note>catalytic</note>
    </ligand>
</feature>
<dbReference type="GO" id="GO:0006020">
    <property type="term" value="P:inositol metabolic process"/>
    <property type="evidence" value="ECO:0007669"/>
    <property type="project" value="TreeGrafter"/>
</dbReference>
<comment type="caution">
    <text evidence="2">The sequence shown here is derived from an EMBL/GenBank/DDBJ whole genome shotgun (WGS) entry which is preliminary data.</text>
</comment>
<dbReference type="SUPFAM" id="SSF56655">
    <property type="entry name" value="Carbohydrate phosphatase"/>
    <property type="match status" value="1"/>
</dbReference>
<feature type="binding site" evidence="1">
    <location>
        <position position="67"/>
    </location>
    <ligand>
        <name>Mg(2+)</name>
        <dbReference type="ChEBI" id="CHEBI:18420"/>
        <label>1</label>
        <note>catalytic</note>
    </ligand>
</feature>
<organism evidence="2 3">
    <name type="scientific">Candidatus Doudnabacteria bacterium CG10_big_fil_rev_8_21_14_0_10_42_18</name>
    <dbReference type="NCBI Taxonomy" id="1974552"/>
    <lineage>
        <taxon>Bacteria</taxon>
        <taxon>Candidatus Doudnaibacteriota</taxon>
    </lineage>
</organism>
<dbReference type="Proteomes" id="UP000230922">
    <property type="component" value="Unassembled WGS sequence"/>
</dbReference>
<evidence type="ECO:0000313" key="2">
    <source>
        <dbReference type="EMBL" id="PIR96050.1"/>
    </source>
</evidence>